<dbReference type="EMBL" id="VOIH02000007">
    <property type="protein sequence ID" value="KAF3442278.1"/>
    <property type="molecule type" value="Genomic_DNA"/>
</dbReference>
<dbReference type="InterPro" id="IPR050592">
    <property type="entry name" value="GDSL_lipolytic_enzyme"/>
</dbReference>
<dbReference type="CDD" id="cd01837">
    <property type="entry name" value="SGNH_plant_lipase_like"/>
    <property type="match status" value="1"/>
</dbReference>
<dbReference type="Gene3D" id="3.40.50.1110">
    <property type="entry name" value="SGNH hydrolase"/>
    <property type="match status" value="1"/>
</dbReference>
<dbReference type="InterPro" id="IPR036514">
    <property type="entry name" value="SGNH_hydro_sf"/>
</dbReference>
<sequence length="347" mass="38365">MMLFFNNGGDAATTLILPKNETVPAVFVFGDSIVDSGNNNYIETIVKANFPPYGRDFFGGRPTGRFSNGKVPSDLIAELFGVKELLPAYLSPNLQLQDFVSGVSFASGGSGYDPLTSQIVSVLSLTDQLKMFKRYIKRIKLEVGDDKTQTILLKSIYMLCIGSDDIANTYYSTPFRRFQYDVPAYTDLMVNSATSFLKGLYGLGARRIGVVSVPAIGCVPSQRILGGGIERRCSEDSNNAAHLFNSKLYLEMDSINRKFPDARLVYLDIFNPLLSLIQNPSKYGFEVVDKGCCGTGNLEVGILCNPFTATSCANASKYIFWDSYHPSQQAYKVLNSLVFDKNIHKFF</sequence>
<dbReference type="AlphaFoldDB" id="A0A8K0E9A5"/>
<name>A0A8K0E9A5_9ROSA</name>
<reference evidence="2" key="1">
    <citation type="submission" date="2020-03" db="EMBL/GenBank/DDBJ databases">
        <title>A high-quality chromosome-level genome assembly of a woody plant with both climbing and erect habits, Rhamnella rubrinervis.</title>
        <authorList>
            <person name="Lu Z."/>
            <person name="Yang Y."/>
            <person name="Zhu X."/>
            <person name="Sun Y."/>
        </authorList>
    </citation>
    <scope>NUCLEOTIDE SEQUENCE</scope>
    <source>
        <strain evidence="2">BYM</strain>
        <tissue evidence="2">Leaf</tissue>
    </source>
</reference>
<organism evidence="2 3">
    <name type="scientific">Rhamnella rubrinervis</name>
    <dbReference type="NCBI Taxonomy" id="2594499"/>
    <lineage>
        <taxon>Eukaryota</taxon>
        <taxon>Viridiplantae</taxon>
        <taxon>Streptophyta</taxon>
        <taxon>Embryophyta</taxon>
        <taxon>Tracheophyta</taxon>
        <taxon>Spermatophyta</taxon>
        <taxon>Magnoliopsida</taxon>
        <taxon>eudicotyledons</taxon>
        <taxon>Gunneridae</taxon>
        <taxon>Pentapetalae</taxon>
        <taxon>rosids</taxon>
        <taxon>fabids</taxon>
        <taxon>Rosales</taxon>
        <taxon>Rhamnaceae</taxon>
        <taxon>rhamnoid group</taxon>
        <taxon>Rhamneae</taxon>
        <taxon>Rhamnella</taxon>
    </lineage>
</organism>
<gene>
    <name evidence="2" type="ORF">FNV43_RR16194</name>
</gene>
<keyword evidence="3" id="KW-1185">Reference proteome</keyword>
<evidence type="ECO:0008006" key="4">
    <source>
        <dbReference type="Google" id="ProtNLM"/>
    </source>
</evidence>
<dbReference type="FunFam" id="3.40.50.1110:FF:000003">
    <property type="entry name" value="GDSL esterase/lipase APG"/>
    <property type="match status" value="1"/>
</dbReference>
<dbReference type="SUPFAM" id="SSF52266">
    <property type="entry name" value="SGNH hydrolase"/>
    <property type="match status" value="1"/>
</dbReference>
<accession>A0A8K0E9A5</accession>
<evidence type="ECO:0000313" key="2">
    <source>
        <dbReference type="EMBL" id="KAF3442278.1"/>
    </source>
</evidence>
<evidence type="ECO:0000256" key="1">
    <source>
        <dbReference type="ARBA" id="ARBA00008668"/>
    </source>
</evidence>
<dbReference type="Pfam" id="PF00657">
    <property type="entry name" value="Lipase_GDSL"/>
    <property type="match status" value="1"/>
</dbReference>
<dbReference type="PANTHER" id="PTHR45642:SF95">
    <property type="entry name" value="GDSL-LIKE LIPASE_ACYLHYDROLASE FAMILY PROTEIN, EXPRESSED"/>
    <property type="match status" value="1"/>
</dbReference>
<dbReference type="OrthoDB" id="1600564at2759"/>
<dbReference type="InterPro" id="IPR035669">
    <property type="entry name" value="SGNH_plant_lipase-like"/>
</dbReference>
<dbReference type="InterPro" id="IPR001087">
    <property type="entry name" value="GDSL"/>
</dbReference>
<dbReference type="Proteomes" id="UP000796880">
    <property type="component" value="Unassembled WGS sequence"/>
</dbReference>
<dbReference type="PANTHER" id="PTHR45642">
    <property type="entry name" value="GDSL ESTERASE/LIPASE EXL3"/>
    <property type="match status" value="1"/>
</dbReference>
<proteinExistence type="inferred from homology"/>
<protein>
    <recommendedName>
        <fullName evidence="4">GDSL esterase/lipase EXL3</fullName>
    </recommendedName>
</protein>
<dbReference type="GO" id="GO:0016788">
    <property type="term" value="F:hydrolase activity, acting on ester bonds"/>
    <property type="evidence" value="ECO:0007669"/>
    <property type="project" value="InterPro"/>
</dbReference>
<evidence type="ECO:0000313" key="3">
    <source>
        <dbReference type="Proteomes" id="UP000796880"/>
    </source>
</evidence>
<dbReference type="GO" id="GO:0005576">
    <property type="term" value="C:extracellular region"/>
    <property type="evidence" value="ECO:0007669"/>
    <property type="project" value="TreeGrafter"/>
</dbReference>
<comment type="caution">
    <text evidence="2">The sequence shown here is derived from an EMBL/GenBank/DDBJ whole genome shotgun (WGS) entry which is preliminary data.</text>
</comment>
<comment type="similarity">
    <text evidence="1">Belongs to the 'GDSL' lipolytic enzyme family.</text>
</comment>